<dbReference type="RefSeq" id="WP_005023157.1">
    <property type="nucleotide sequence ID" value="NZ_BKXI01000001.1"/>
</dbReference>
<evidence type="ECO:0000259" key="2">
    <source>
        <dbReference type="Pfam" id="PF13271"/>
    </source>
</evidence>
<gene>
    <name evidence="3" type="ORF">FHY67_07445</name>
</gene>
<dbReference type="EMBL" id="VFBM01000005">
    <property type="protein sequence ID" value="TNX91991.1"/>
    <property type="molecule type" value="Genomic_DNA"/>
</dbReference>
<dbReference type="Gene3D" id="3.40.50.450">
    <property type="match status" value="1"/>
</dbReference>
<evidence type="ECO:0000313" key="3">
    <source>
        <dbReference type="EMBL" id="TNX91991.1"/>
    </source>
</evidence>
<reference evidence="3 4" key="1">
    <citation type="submission" date="2019-06" db="EMBL/GenBank/DDBJ databases">
        <title>Genome of Acinetobacter radioresistens APH1, a phenol degrading strain.</title>
        <authorList>
            <person name="Liu Y."/>
        </authorList>
    </citation>
    <scope>NUCLEOTIDE SEQUENCE [LARGE SCALE GENOMIC DNA]</scope>
    <source>
        <strain evidence="3 4">APH1</strain>
    </source>
</reference>
<evidence type="ECO:0000313" key="4">
    <source>
        <dbReference type="Proteomes" id="UP000314285"/>
    </source>
</evidence>
<feature type="domain" description="DUF4062" evidence="2">
    <location>
        <begin position="7"/>
        <end position="85"/>
    </location>
</feature>
<feature type="coiled-coil region" evidence="1">
    <location>
        <begin position="167"/>
        <end position="194"/>
    </location>
</feature>
<sequence length="342" mass="40385">MLDKRYQVFISTSGSDMQPERIVLAQTLVGMGFFSWGLEQRTPLTTAFARRQIDDCDYVVILLGSQYGEQSVSGVGYMHLEYIYAVSKQKPIIVFMHEQPEARAQELYDQKPELREKFKDFRKQLQQDMDQVFSYRTLRDLEMAVRLNMPQMLERYPVVGWVRPQNTQRLQDEIDQLKEKIAQLETEMGTREHDPLLDLPKVGPREIYTFEYRLHAYQDGNFKELKLQRKLSWAQLLAVLGNTFKSPTPEEYFSKSLNEYLNDTGLSEARLEMPRAHAVARSQINIRALHNIKLQMRQNGWIMPSGRDDRQRMLWKLTPKGQKLIENQHTDFDRIYQYGSRY</sequence>
<protein>
    <submittedName>
        <fullName evidence="3">DUF4062 domain-containing protein</fullName>
    </submittedName>
</protein>
<dbReference type="Pfam" id="PF13271">
    <property type="entry name" value="DUF4062"/>
    <property type="match status" value="1"/>
</dbReference>
<accession>A0A8H2PVF9</accession>
<proteinExistence type="predicted"/>
<comment type="caution">
    <text evidence="3">The sequence shown here is derived from an EMBL/GenBank/DDBJ whole genome shotgun (WGS) entry which is preliminary data.</text>
</comment>
<dbReference type="InterPro" id="IPR025139">
    <property type="entry name" value="DUF4062"/>
</dbReference>
<evidence type="ECO:0000256" key="1">
    <source>
        <dbReference type="SAM" id="Coils"/>
    </source>
</evidence>
<keyword evidence="1" id="KW-0175">Coiled coil</keyword>
<organism evidence="3 4">
    <name type="scientific">Acinetobacter radioresistens</name>
    <dbReference type="NCBI Taxonomy" id="40216"/>
    <lineage>
        <taxon>Bacteria</taxon>
        <taxon>Pseudomonadati</taxon>
        <taxon>Pseudomonadota</taxon>
        <taxon>Gammaproteobacteria</taxon>
        <taxon>Moraxellales</taxon>
        <taxon>Moraxellaceae</taxon>
        <taxon>Acinetobacter</taxon>
    </lineage>
</organism>
<name>A0A8H2PVF9_ACIRA</name>
<dbReference type="Proteomes" id="UP000314285">
    <property type="component" value="Unassembled WGS sequence"/>
</dbReference>
<dbReference type="AlphaFoldDB" id="A0A8H2PVF9"/>